<keyword evidence="1" id="KW-0646">Protease inhibitor</keyword>
<feature type="region of interest" description="Disordered" evidence="4">
    <location>
        <begin position="1071"/>
        <end position="1093"/>
    </location>
</feature>
<dbReference type="AlphaFoldDB" id="L7LSL1"/>
<dbReference type="PROSITE" id="PS00280">
    <property type="entry name" value="BPTI_KUNITZ_1"/>
    <property type="match status" value="1"/>
</dbReference>
<feature type="compositionally biased region" description="Polar residues" evidence="4">
    <location>
        <begin position="936"/>
        <end position="946"/>
    </location>
</feature>
<feature type="compositionally biased region" description="Polar residues" evidence="4">
    <location>
        <begin position="1026"/>
        <end position="1040"/>
    </location>
</feature>
<feature type="compositionally biased region" description="Polar residues" evidence="4">
    <location>
        <begin position="597"/>
        <end position="624"/>
    </location>
</feature>
<evidence type="ECO:0000256" key="2">
    <source>
        <dbReference type="ARBA" id="ARBA00022900"/>
    </source>
</evidence>
<accession>L7LSL1</accession>
<feature type="compositionally biased region" description="Polar residues" evidence="4">
    <location>
        <begin position="371"/>
        <end position="389"/>
    </location>
</feature>
<protein>
    <submittedName>
        <fullName evidence="7">Putative bilaris</fullName>
    </submittedName>
</protein>
<feature type="signal peptide" evidence="5">
    <location>
        <begin position="1"/>
        <end position="19"/>
    </location>
</feature>
<dbReference type="InterPro" id="IPR050098">
    <property type="entry name" value="TFPI/VKTCI-like"/>
</dbReference>
<name>L7LSL1_RHIPC</name>
<feature type="compositionally biased region" description="Polar residues" evidence="4">
    <location>
        <begin position="838"/>
        <end position="847"/>
    </location>
</feature>
<reference evidence="7" key="1">
    <citation type="submission" date="2012-11" db="EMBL/GenBank/DDBJ databases">
        <authorList>
            <person name="Lucero-Rivera Y.E."/>
            <person name="Tovar-Ramirez D."/>
        </authorList>
    </citation>
    <scope>NUCLEOTIDE SEQUENCE</scope>
    <source>
        <tissue evidence="7">Salivary gland</tissue>
    </source>
</reference>
<feature type="compositionally biased region" description="Low complexity" evidence="4">
    <location>
        <begin position="780"/>
        <end position="799"/>
    </location>
</feature>
<evidence type="ECO:0000256" key="3">
    <source>
        <dbReference type="ARBA" id="ARBA00023157"/>
    </source>
</evidence>
<evidence type="ECO:0000256" key="4">
    <source>
        <dbReference type="SAM" id="MobiDB-lite"/>
    </source>
</evidence>
<reference evidence="7" key="2">
    <citation type="journal article" date="2015" name="J. Proteomics">
        <title>Sexual differences in the sialomes of the zebra tick, Rhipicephalus pulchellus.</title>
        <authorList>
            <person name="Tan A.W."/>
            <person name="Francischetti I.M."/>
            <person name="Slovak M."/>
            <person name="Kini R.M."/>
            <person name="Ribeiro J.M."/>
        </authorList>
    </citation>
    <scope>NUCLEOTIDE SEQUENCE</scope>
    <source>
        <tissue evidence="7">Salivary gland</tissue>
    </source>
</reference>
<feature type="compositionally biased region" description="Polar residues" evidence="4">
    <location>
        <begin position="715"/>
        <end position="737"/>
    </location>
</feature>
<dbReference type="PANTHER" id="PTHR10083:SF374">
    <property type="entry name" value="BPTI_KUNITZ INHIBITOR DOMAIN-CONTAINING PROTEIN"/>
    <property type="match status" value="1"/>
</dbReference>
<feature type="region of interest" description="Disordered" evidence="4">
    <location>
        <begin position="360"/>
        <end position="1059"/>
    </location>
</feature>
<evidence type="ECO:0000313" key="7">
    <source>
        <dbReference type="EMBL" id="JAA53888.1"/>
    </source>
</evidence>
<organism evidence="7">
    <name type="scientific">Rhipicephalus pulchellus</name>
    <name type="common">Yellow backed tick</name>
    <name type="synonym">Dermacentor pulchellus</name>
    <dbReference type="NCBI Taxonomy" id="72859"/>
    <lineage>
        <taxon>Eukaryota</taxon>
        <taxon>Metazoa</taxon>
        <taxon>Ecdysozoa</taxon>
        <taxon>Arthropoda</taxon>
        <taxon>Chelicerata</taxon>
        <taxon>Arachnida</taxon>
        <taxon>Acari</taxon>
        <taxon>Parasitiformes</taxon>
        <taxon>Ixodida</taxon>
        <taxon>Ixodoidea</taxon>
        <taxon>Ixodidae</taxon>
        <taxon>Rhipicephalinae</taxon>
        <taxon>Rhipicephalus</taxon>
        <taxon>Rhipicephalus</taxon>
    </lineage>
</organism>
<evidence type="ECO:0000259" key="6">
    <source>
        <dbReference type="PROSITE" id="PS50279"/>
    </source>
</evidence>
<feature type="compositionally biased region" description="Low complexity" evidence="4">
    <location>
        <begin position="738"/>
        <end position="758"/>
    </location>
</feature>
<feature type="region of interest" description="Disordered" evidence="4">
    <location>
        <begin position="154"/>
        <end position="235"/>
    </location>
</feature>
<dbReference type="InterPro" id="IPR002223">
    <property type="entry name" value="Kunitz_BPTI"/>
</dbReference>
<dbReference type="PROSITE" id="PS50279">
    <property type="entry name" value="BPTI_KUNITZ_2"/>
    <property type="match status" value="2"/>
</dbReference>
<feature type="compositionally biased region" description="Low complexity" evidence="4">
    <location>
        <begin position="221"/>
        <end position="234"/>
    </location>
</feature>
<feature type="compositionally biased region" description="Polar residues" evidence="4">
    <location>
        <begin position="434"/>
        <end position="445"/>
    </location>
</feature>
<feature type="compositionally biased region" description="Polar residues" evidence="4">
    <location>
        <begin position="177"/>
        <end position="205"/>
    </location>
</feature>
<dbReference type="InterPro" id="IPR020901">
    <property type="entry name" value="Prtase_inh_Kunz-CS"/>
</dbReference>
<feature type="compositionally biased region" description="Polar residues" evidence="4">
    <location>
        <begin position="689"/>
        <end position="698"/>
    </location>
</feature>
<sequence>MDLILKAVSTLIAAGICIAWPPTAHDGRCSIYQPTKPATKCTAHRYQYNNRTNLCEPVCCSSAPFSSFLECSQTCRSIEVCFVHRPVASCGSGLVTVYYFNTRNGTCLKELGCSYKGNNFPSLDECQRTCRAKTNVPPPAVPCGQGCTLPIPSNTGAPPSFVQQNPQLPPSRPIVPPQSSQQWGGGMPSSNQHQGTQGQATSTGMLTPPPQKPWNPNTVTSSSHQQSQQPHQQSNVLFPSVSPQLQAPRAHDSRCDVSVPIQPASNCTGYNYQYDRRTHSCQPLWCSSAPFSTFMECSETCRSSEVCFMYRPPSSCKSKSVPVYYFNALKDACFAERGCSYRGNNFPTLEECQSTCKGKRKGPSQVLPGQPDNTLPSRPNNGGASSLPQQIPMLPARPVPPQQGGGRPSSNQQQGTQYETTSGMIPSPGHRPWNRNNSAPGSHQQPGLPGSSVPSNPNNGGVSSFPQHIQQFPVSIPVPTQQSAGGPSSNHHQGNQRQTTAAMMPSPGHKPWKPNTLPPDSEQWPSLPGNSFHSHPNNEGASFFPQQIPQVPASIPASPQQGVGRPSSNHRQGNHTRRVPGTISSPEQKPWNLNPLVPSSHQRPDLTGNSLPSHPNNAGSSSFPQRIPQLPVSILVPLQQGGGGPSSTHQQGNQRQTTTGMMPLPGHQPWSPSQSDPSSHHRSVLPGNSFPSQQNTGGTPAFPPQIPQVAVSRPITPQGSGGMPTSNHQQETRGQTTSGASSLNHNSASSTSSPQTPQEPLHSQFPPAHPQPQGPGGGTQFPLQSQQQQWNGPGSQQSSLHLSNHGITQNMSPNQHGTGTLSTSTQRPGQEAWLSHIGSPNSEQNAPHQWGNHALPTNSPQIPVQQSGSGRASPSEQPQWGNSAGTSSIPQHGQQRQWGSGNVPQNLQPHPSAQTPPAISQQGEASSWRSGAPALGQQQSTTTQEANGAGRILPNPSTQSPWSSYAESVGSQGLQQGQSYSRRSGISPEGQQNTAAQHTAGADLPIPIHPTQASLSGESRSQSRSTPVTSAGTQLNAQEQQHNELPSRHPSSFPAPNSNQLTQQSIHQRVVSIQQQTVHHSMRRQSVSASSRI</sequence>
<feature type="compositionally biased region" description="Polar residues" evidence="4">
    <location>
        <begin position="955"/>
        <end position="966"/>
    </location>
</feature>
<dbReference type="Gene3D" id="4.10.410.10">
    <property type="entry name" value="Pancreatic trypsin inhibitor Kunitz domain"/>
    <property type="match status" value="2"/>
</dbReference>
<feature type="compositionally biased region" description="Pro residues" evidence="4">
    <location>
        <begin position="167"/>
        <end position="176"/>
    </location>
</feature>
<feature type="chain" id="PRO_5003980884" evidence="5">
    <location>
        <begin position="20"/>
        <end position="1093"/>
    </location>
</feature>
<feature type="compositionally biased region" description="Polar residues" evidence="4">
    <location>
        <begin position="528"/>
        <end position="549"/>
    </location>
</feature>
<dbReference type="InterPro" id="IPR036880">
    <property type="entry name" value="Kunitz_BPTI_sf"/>
</dbReference>
<feature type="compositionally biased region" description="Low complexity" evidence="4">
    <location>
        <begin position="1014"/>
        <end position="1025"/>
    </location>
</feature>
<dbReference type="EMBL" id="GACK01011146">
    <property type="protein sequence ID" value="JAA53888.1"/>
    <property type="molecule type" value="mRNA"/>
</dbReference>
<feature type="compositionally biased region" description="Polar residues" evidence="4">
    <location>
        <begin position="800"/>
        <end position="828"/>
    </location>
</feature>
<feature type="compositionally biased region" description="Polar residues" evidence="4">
    <location>
        <begin position="452"/>
        <end position="501"/>
    </location>
</feature>
<feature type="domain" description="BPTI/Kunitz inhibitor" evidence="6">
    <location>
        <begin position="81"/>
        <end position="130"/>
    </location>
</feature>
<keyword evidence="5" id="KW-0732">Signal</keyword>
<dbReference type="GO" id="GO:0004867">
    <property type="term" value="F:serine-type endopeptidase inhibitor activity"/>
    <property type="evidence" value="ECO:0007669"/>
    <property type="project" value="UniProtKB-KW"/>
</dbReference>
<dbReference type="SUPFAM" id="SSF57362">
    <property type="entry name" value="BPTI-like"/>
    <property type="match status" value="2"/>
</dbReference>
<dbReference type="SMART" id="SM00131">
    <property type="entry name" value="KU"/>
    <property type="match status" value="2"/>
</dbReference>
<evidence type="ECO:0000256" key="1">
    <source>
        <dbReference type="ARBA" id="ARBA00022690"/>
    </source>
</evidence>
<feature type="compositionally biased region" description="Polar residues" evidence="4">
    <location>
        <begin position="154"/>
        <end position="166"/>
    </location>
</feature>
<feature type="domain" description="BPTI/Kunitz inhibitor" evidence="6">
    <location>
        <begin position="307"/>
        <end position="356"/>
    </location>
</feature>
<dbReference type="PANTHER" id="PTHR10083">
    <property type="entry name" value="KUNITZ-TYPE PROTEASE INHIBITOR-RELATED"/>
    <property type="match status" value="1"/>
</dbReference>
<feature type="compositionally biased region" description="Polar residues" evidence="4">
    <location>
        <begin position="557"/>
        <end position="571"/>
    </location>
</feature>
<dbReference type="Pfam" id="PF00014">
    <property type="entry name" value="Kunitz_BPTI"/>
    <property type="match status" value="2"/>
</dbReference>
<feature type="compositionally biased region" description="Low complexity" evidence="4">
    <location>
        <begin position="667"/>
        <end position="677"/>
    </location>
</feature>
<feature type="compositionally biased region" description="Polar residues" evidence="4">
    <location>
        <begin position="855"/>
        <end position="929"/>
    </location>
</feature>
<proteinExistence type="evidence at transcript level"/>
<feature type="compositionally biased region" description="Low complexity" evidence="4">
    <location>
        <begin position="970"/>
        <end position="985"/>
    </location>
</feature>
<keyword evidence="3" id="KW-1015">Disulfide bond</keyword>
<evidence type="ECO:0000256" key="5">
    <source>
        <dbReference type="SAM" id="SignalP"/>
    </source>
</evidence>
<keyword evidence="2" id="KW-0722">Serine protease inhibitor</keyword>
<feature type="compositionally biased region" description="Polar residues" evidence="4">
    <location>
        <begin position="646"/>
        <end position="660"/>
    </location>
</feature>